<reference evidence="3 4" key="1">
    <citation type="submission" date="2024-02" db="EMBL/GenBank/DDBJ databases">
        <title>Herpetosiphon gulosus NBRC 112829.</title>
        <authorList>
            <person name="Ichikawa N."/>
            <person name="Katano-Makiyama Y."/>
            <person name="Hidaka K."/>
        </authorList>
    </citation>
    <scope>NUCLEOTIDE SEQUENCE [LARGE SCALE GENOMIC DNA]</scope>
    <source>
        <strain evidence="3 4">NBRC 112829</strain>
    </source>
</reference>
<evidence type="ECO:0000313" key="4">
    <source>
        <dbReference type="Proteomes" id="UP001428290"/>
    </source>
</evidence>
<organism evidence="3 4">
    <name type="scientific">Herpetosiphon gulosus</name>
    <dbReference type="NCBI Taxonomy" id="1973496"/>
    <lineage>
        <taxon>Bacteria</taxon>
        <taxon>Bacillati</taxon>
        <taxon>Chloroflexota</taxon>
        <taxon>Chloroflexia</taxon>
        <taxon>Herpetosiphonales</taxon>
        <taxon>Herpetosiphonaceae</taxon>
        <taxon>Herpetosiphon</taxon>
    </lineage>
</organism>
<feature type="compositionally biased region" description="Polar residues" evidence="1">
    <location>
        <begin position="1"/>
        <end position="12"/>
    </location>
</feature>
<dbReference type="InterPro" id="IPR025682">
    <property type="entry name" value="CpXC_dom"/>
</dbReference>
<keyword evidence="4" id="KW-1185">Reference proteome</keyword>
<dbReference type="Proteomes" id="UP001428290">
    <property type="component" value="Unassembled WGS sequence"/>
</dbReference>
<dbReference type="EMBL" id="BAABRU010000014">
    <property type="protein sequence ID" value="GAA5529971.1"/>
    <property type="molecule type" value="Genomic_DNA"/>
</dbReference>
<evidence type="ECO:0000256" key="1">
    <source>
        <dbReference type="SAM" id="MobiDB-lite"/>
    </source>
</evidence>
<gene>
    <name evidence="3" type="ORF">Hgul01_03785</name>
</gene>
<comment type="caution">
    <text evidence="3">The sequence shown here is derived from an EMBL/GenBank/DDBJ whole genome shotgun (WGS) entry which is preliminary data.</text>
</comment>
<feature type="domain" description="CpXC" evidence="2">
    <location>
        <begin position="28"/>
        <end position="157"/>
    </location>
</feature>
<dbReference type="Pfam" id="PF14353">
    <property type="entry name" value="CpXC"/>
    <property type="match status" value="1"/>
</dbReference>
<protein>
    <recommendedName>
        <fullName evidence="2">CpXC domain-containing protein</fullName>
    </recommendedName>
</protein>
<evidence type="ECO:0000259" key="2">
    <source>
        <dbReference type="Pfam" id="PF14353"/>
    </source>
</evidence>
<sequence length="461" mass="51057">MTNPPQGLEETTQGGPQRPVVPPQRVQIRCQNCQTPFVVALWTYVDVGVQPELKGAMLSGQLNVAVCPSCGAGGMLASPLIYHDPEKKFFWTLFPQELNLPTEEQERFVGEASKVAMQLLPPDAPRGYLLTPRRFITMQTMLETLLESEGITKEVMQAQRQRVELLSQLAEALEADRAENLLDSDQGKLAQVVAANTAALDGEFFLTLNSYIEAALQQGREDSAEMIGELSQRVMQLSGFDPVAAGLQEPAVEDVVAALRDADDASLEDVISNYRPLIDDETFDAWDAQIAELPEAEQAAAQARRDHIYSTLERMDAEAQAIFEKANGLLRDALQAEDPRALLVERHKELSEAFFVVIDANLNAAMRTNQQIIAEQLMLLRQTAAEVLQEAMTPQERLINQLLSAETAGDATKLLRKNMALVNGDFVKEVNELAEQMEKAGRKEVVERLRQVARESASLLF</sequence>
<feature type="region of interest" description="Disordered" evidence="1">
    <location>
        <begin position="1"/>
        <end position="21"/>
    </location>
</feature>
<name>A0ABP9X552_9CHLR</name>
<accession>A0ABP9X552</accession>
<proteinExistence type="predicted"/>
<dbReference type="RefSeq" id="WP_345723560.1">
    <property type="nucleotide sequence ID" value="NZ_BAABRU010000014.1"/>
</dbReference>
<evidence type="ECO:0000313" key="3">
    <source>
        <dbReference type="EMBL" id="GAA5529971.1"/>
    </source>
</evidence>